<dbReference type="InterPro" id="IPR013106">
    <property type="entry name" value="Ig_V-set"/>
</dbReference>
<dbReference type="InterPro" id="IPR013783">
    <property type="entry name" value="Ig-like_fold"/>
</dbReference>
<reference evidence="3" key="1">
    <citation type="submission" date="2025-08" db="UniProtKB">
        <authorList>
            <consortium name="Ensembl"/>
        </authorList>
    </citation>
    <scope>IDENTIFICATION</scope>
</reference>
<protein>
    <recommendedName>
        <fullName evidence="2">Immunoglobulin V-set domain-containing protein</fullName>
    </recommendedName>
</protein>
<keyword evidence="1" id="KW-0812">Transmembrane</keyword>
<evidence type="ECO:0000256" key="1">
    <source>
        <dbReference type="SAM" id="Phobius"/>
    </source>
</evidence>
<dbReference type="Gene3D" id="2.60.40.10">
    <property type="entry name" value="Immunoglobulins"/>
    <property type="match status" value="1"/>
</dbReference>
<name>A0A9J8C7Q6_CYPCA</name>
<dbReference type="InterPro" id="IPR036179">
    <property type="entry name" value="Ig-like_dom_sf"/>
</dbReference>
<dbReference type="AlphaFoldDB" id="A0A9J8C7Q6"/>
<keyword evidence="4" id="KW-1185">Reference proteome</keyword>
<sequence length="198" mass="22535">MEQFMKSRSSLLNLQLHRDTKNTLKIVLLLLLLNDAFGVETYKIKEVSVKEGEDVALRTGETEIQREDDIQWMFGDEGDVIAEFNIMIKFFETYDGDDGRFGDRLELDRQTGSLIIRDSRTTDSGVYTVQIVNKGAAIYKKFYVTVSDSKCCDWSARTPPSILWQRNPLVWDRATVSTFLLAGVIGFGLLLFVVWSAS</sequence>
<dbReference type="SUPFAM" id="SSF48726">
    <property type="entry name" value="Immunoglobulin"/>
    <property type="match status" value="1"/>
</dbReference>
<organism evidence="3 4">
    <name type="scientific">Cyprinus carpio carpio</name>
    <dbReference type="NCBI Taxonomy" id="630221"/>
    <lineage>
        <taxon>Eukaryota</taxon>
        <taxon>Metazoa</taxon>
        <taxon>Chordata</taxon>
        <taxon>Craniata</taxon>
        <taxon>Vertebrata</taxon>
        <taxon>Euteleostomi</taxon>
        <taxon>Actinopterygii</taxon>
        <taxon>Neopterygii</taxon>
        <taxon>Teleostei</taxon>
        <taxon>Ostariophysi</taxon>
        <taxon>Cypriniformes</taxon>
        <taxon>Cyprinidae</taxon>
        <taxon>Cyprininae</taxon>
        <taxon>Cyprinus</taxon>
    </lineage>
</organism>
<reference evidence="3" key="2">
    <citation type="submission" date="2025-09" db="UniProtKB">
        <authorList>
            <consortium name="Ensembl"/>
        </authorList>
    </citation>
    <scope>IDENTIFICATION</scope>
</reference>
<dbReference type="PANTHER" id="PTHR21063:SF4">
    <property type="entry name" value="CD48 ANTIGEN-RELATED"/>
    <property type="match status" value="1"/>
</dbReference>
<dbReference type="Pfam" id="PF07686">
    <property type="entry name" value="V-set"/>
    <property type="match status" value="1"/>
</dbReference>
<dbReference type="Proteomes" id="UP001108240">
    <property type="component" value="Unplaced"/>
</dbReference>
<dbReference type="PANTHER" id="PTHR21063">
    <property type="entry name" value="LFA-3"/>
    <property type="match status" value="1"/>
</dbReference>
<evidence type="ECO:0000259" key="2">
    <source>
        <dbReference type="Pfam" id="PF07686"/>
    </source>
</evidence>
<feature type="domain" description="Immunoglobulin V-set" evidence="2">
    <location>
        <begin position="45"/>
        <end position="137"/>
    </location>
</feature>
<accession>A0A9J8C7Q6</accession>
<dbReference type="Ensembl" id="ENSCCRT00000193097.1">
    <property type="protein sequence ID" value="ENSCCRP00000165193.1"/>
    <property type="gene ID" value="ENSCCRG00000071319.1"/>
</dbReference>
<evidence type="ECO:0000313" key="4">
    <source>
        <dbReference type="Proteomes" id="UP001108240"/>
    </source>
</evidence>
<evidence type="ECO:0000313" key="3">
    <source>
        <dbReference type="Ensembl" id="ENSCCRP00000165193.1"/>
    </source>
</evidence>
<dbReference type="GeneTree" id="ENSGT01050000244806"/>
<keyword evidence="1" id="KW-1133">Transmembrane helix</keyword>
<keyword evidence="1" id="KW-0472">Membrane</keyword>
<feature type="transmembrane region" description="Helical" evidence="1">
    <location>
        <begin position="176"/>
        <end position="197"/>
    </location>
</feature>
<proteinExistence type="predicted"/>